<dbReference type="EMBL" id="QICB01000002">
    <property type="protein sequence ID" value="RNL20798.1"/>
    <property type="molecule type" value="Genomic_DNA"/>
</dbReference>
<dbReference type="AlphaFoldDB" id="A0A3N0AG64"/>
<evidence type="ECO:0000259" key="1">
    <source>
        <dbReference type="Pfam" id="PF10651"/>
    </source>
</evidence>
<dbReference type="Gene3D" id="2.60.40.3350">
    <property type="match status" value="1"/>
</dbReference>
<evidence type="ECO:0000313" key="2">
    <source>
        <dbReference type="EMBL" id="RNL20798.1"/>
    </source>
</evidence>
<gene>
    <name evidence="2" type="ORF">DMP07_04265</name>
</gene>
<protein>
    <recommendedName>
        <fullName evidence="1">BppU N-terminal domain-containing protein</fullName>
    </recommendedName>
</protein>
<proteinExistence type="predicted"/>
<sequence>MNAVNLYLDLSKEPCETQAVYIRQGERNATTLHVDMYDNGEPVDLSGYRVMFEMRHPRGALLSDEVKGAAGTSLDYVLPEAAATETGVAGVAYFALKDKAGAEATSATLYATTQAFAVVILPNAQGDKNAVAEAYSSEIEAMLKWCRDEFAKAEADRTAKNDAAVAKAEAAAKNANDAADLVHQALQGELGAIFDGYLDGKKDKPGGFVSHDKYDAAWMSDAEFIAYVTGGGA</sequence>
<dbReference type="InterPro" id="IPR018913">
    <property type="entry name" value="BppU_N"/>
</dbReference>
<dbReference type="Pfam" id="PF10651">
    <property type="entry name" value="BppU_N"/>
    <property type="match status" value="1"/>
</dbReference>
<organism evidence="2 3">
    <name type="scientific">Slackia faecicanis</name>
    <dbReference type="NCBI Taxonomy" id="255723"/>
    <lineage>
        <taxon>Bacteria</taxon>
        <taxon>Bacillati</taxon>
        <taxon>Actinomycetota</taxon>
        <taxon>Coriobacteriia</taxon>
        <taxon>Eggerthellales</taxon>
        <taxon>Eggerthellaceae</taxon>
        <taxon>Slackia</taxon>
    </lineage>
</organism>
<reference evidence="3" key="1">
    <citation type="submission" date="2018-05" db="EMBL/GenBank/DDBJ databases">
        <title>Genome Sequencing of selected type strains of the family Eggerthellaceae.</title>
        <authorList>
            <person name="Danylec N."/>
            <person name="Stoll D.A."/>
            <person name="Doetsch A."/>
            <person name="Huch M."/>
        </authorList>
    </citation>
    <scope>NUCLEOTIDE SEQUENCE [LARGE SCALE GENOMIC DNA]</scope>
    <source>
        <strain evidence="3">DSM 17537</strain>
    </source>
</reference>
<dbReference type="OrthoDB" id="3196973at2"/>
<comment type="caution">
    <text evidence="2">The sequence shown here is derived from an EMBL/GenBank/DDBJ whole genome shotgun (WGS) entry which is preliminary data.</text>
</comment>
<dbReference type="RefSeq" id="WP_123197897.1">
    <property type="nucleotide sequence ID" value="NZ_QICB01000002.1"/>
</dbReference>
<dbReference type="Proteomes" id="UP000267368">
    <property type="component" value="Unassembled WGS sequence"/>
</dbReference>
<accession>A0A3N0AG64</accession>
<evidence type="ECO:0000313" key="3">
    <source>
        <dbReference type="Proteomes" id="UP000267368"/>
    </source>
</evidence>
<feature type="domain" description="BppU N-terminal" evidence="1">
    <location>
        <begin position="4"/>
        <end position="144"/>
    </location>
</feature>
<name>A0A3N0AG64_9ACTN</name>
<keyword evidence="3" id="KW-1185">Reference proteome</keyword>